<gene>
    <name evidence="2" type="ORF">INP52_09775</name>
</gene>
<evidence type="ECO:0000259" key="1">
    <source>
        <dbReference type="Pfam" id="PF13280"/>
    </source>
</evidence>
<dbReference type="EMBL" id="CP063767">
    <property type="protein sequence ID" value="QOY60644.1"/>
    <property type="molecule type" value="Genomic_DNA"/>
</dbReference>
<name>A0A7S7M8I1_9ACTN</name>
<sequence>MKLTRDDERARRICSLALEFMNARAPLTSSAVARAFYPELAPSSFRRAFARDRTMLADCGVLIEQRAGAGEESSWGVNEERSFAQGAELGAVEAMTLELACRPLLSERGFPFACELRFALAKLNRAFAESVSGQDAGAAGESRQLAALRACLVARHVASVTYVDARGRESERVIAPYGFFDLRGVLYLVAGHGDAQGAGVDGGTTRTYRVERFARVKEDARTTFEVPPDFDVNDWRRLPFQMGDDATAAAFEVPPAREEELRRASLGRGRFERSQATLTWHIEASSLEDAASWAVAQGIRPLGPPELVRAWRDVLEGALAHVS</sequence>
<dbReference type="PANTHER" id="PTHR34580:SF1">
    <property type="entry name" value="PROTEIN PAFC"/>
    <property type="match status" value="1"/>
</dbReference>
<protein>
    <submittedName>
        <fullName evidence="2">WYL domain-containing protein</fullName>
    </submittedName>
</protein>
<dbReference type="PROSITE" id="PS52050">
    <property type="entry name" value="WYL"/>
    <property type="match status" value="1"/>
</dbReference>
<dbReference type="Proteomes" id="UP000593735">
    <property type="component" value="Chromosome"/>
</dbReference>
<dbReference type="AlphaFoldDB" id="A0A7S7M8I1"/>
<dbReference type="KEGG" id="tio:INP52_09775"/>
<proteinExistence type="predicted"/>
<evidence type="ECO:0000313" key="2">
    <source>
        <dbReference type="EMBL" id="QOY60644.1"/>
    </source>
</evidence>
<dbReference type="RefSeq" id="WP_194371288.1">
    <property type="nucleotide sequence ID" value="NZ_CP063767.1"/>
</dbReference>
<reference evidence="2 3" key="1">
    <citation type="submission" date="2020-10" db="EMBL/GenBank/DDBJ databases">
        <title>Olsenella immobilis sp.nov., isolated from the mud in a fermentation cellar used for the production of Chinese strong-flavoured liquor.</title>
        <authorList>
            <person name="Lu L."/>
        </authorList>
    </citation>
    <scope>NUCLEOTIDE SEQUENCE [LARGE SCALE GENOMIC DNA]</scope>
    <source>
        <strain evidence="2 3">LZLJ-2</strain>
    </source>
</reference>
<keyword evidence="3" id="KW-1185">Reference proteome</keyword>
<feature type="domain" description="WYL" evidence="1">
    <location>
        <begin position="145"/>
        <end position="217"/>
    </location>
</feature>
<dbReference type="Pfam" id="PF13280">
    <property type="entry name" value="WYL"/>
    <property type="match status" value="1"/>
</dbReference>
<dbReference type="PANTHER" id="PTHR34580">
    <property type="match status" value="1"/>
</dbReference>
<evidence type="ECO:0000313" key="3">
    <source>
        <dbReference type="Proteomes" id="UP000593735"/>
    </source>
</evidence>
<accession>A0A7S7M8I1</accession>
<organism evidence="2 3">
    <name type="scientific">Thermophilibacter immobilis</name>
    <dbReference type="NCBI Taxonomy" id="2779519"/>
    <lineage>
        <taxon>Bacteria</taxon>
        <taxon>Bacillati</taxon>
        <taxon>Actinomycetota</taxon>
        <taxon>Coriobacteriia</taxon>
        <taxon>Coriobacteriales</taxon>
        <taxon>Atopobiaceae</taxon>
        <taxon>Thermophilibacter</taxon>
    </lineage>
</organism>
<dbReference type="InterPro" id="IPR051534">
    <property type="entry name" value="CBASS_pafABC_assoc_protein"/>
</dbReference>
<dbReference type="InterPro" id="IPR026881">
    <property type="entry name" value="WYL_dom"/>
</dbReference>